<protein>
    <submittedName>
        <fullName evidence="2">Uncharacterized protein</fullName>
    </submittedName>
</protein>
<reference evidence="2 3" key="1">
    <citation type="journal article" date="2019" name="Sci. Rep.">
        <title>Nanopore sequencing improves the draft genome of the human pathogenic amoeba Naegleria fowleri.</title>
        <authorList>
            <person name="Liechti N."/>
            <person name="Schurch N."/>
            <person name="Bruggmann R."/>
            <person name="Wittwer M."/>
        </authorList>
    </citation>
    <scope>NUCLEOTIDE SEQUENCE [LARGE SCALE GENOMIC DNA]</scope>
    <source>
        <strain evidence="2 3">ATCC 30894</strain>
    </source>
</reference>
<dbReference type="VEuPathDB" id="AmoebaDB:NfTy_021740"/>
<sequence length="673" mass="79732">MSELLQGFGSQATTLEELKKELEMKKIQVKNEFEMQEKEISEMKKHQAVLQKELLENDKIEKELTAEIEIAKENIADRKRKEKELSKNSQEIKDHYKNSCKDLSVAQQEYEVVLSKKKDALANIENLKAKIETLKQRKEQALEVQREKKKEFNHKSKQLVTTEKEYLEKEAVLKKEIEKWEADLGIFREQFRKEEEALEKQIKNTESKAEEAREQYIKAKNEFDEIRKARDIEIGGPTLNDDKYKEHDLLIEEIYRLEGLLEMQKLAEEFFLKHSEELLRAHEARLIKEHEIDLQEVSERRNTSEEEKKKLLQRKKTSRYGTAEHFMLRKIKAEIDLMNQWIELSKNAVPTFSVPTEIVRRDCINAKVMEIVESEQHKLKQDEQLYDYVEMMRLLKVNKRKEEFLKKAIEKISSMVGENVTDIVQMIEENPFDDYPLDLQEGSTATRARPFDDELLSKSRLENVLPNEKPASELSRVVDIDKLLNMGSLIKEKDIEVKWLETKRKLLEAYTKNVIPNLRKFEEVQSNPEKLNYGYQTVYSSPFHYIIQKKDTERAQYVDKLDEPQLFFMVEEPQKTDLPLSRTQVSIRSDRNYLFIEHPKRRIEIDIRDIVDVLPGFQTRMMIEKGDAKKEMFTLCILLESGCINIEIDDTQPSKRDFWLKVLLSLMFEVRNK</sequence>
<feature type="coiled-coil region" evidence="1">
    <location>
        <begin position="12"/>
        <end position="229"/>
    </location>
</feature>
<name>A0A6A5C561_NAEFO</name>
<dbReference type="GeneID" id="68119008"/>
<accession>A0A6A5C561</accession>
<feature type="coiled-coil region" evidence="1">
    <location>
        <begin position="287"/>
        <end position="314"/>
    </location>
</feature>
<keyword evidence="1" id="KW-0175">Coiled coil</keyword>
<dbReference type="AlphaFoldDB" id="A0A6A5C561"/>
<dbReference type="VEuPathDB" id="AmoebaDB:NF0049460"/>
<gene>
    <name evidence="2" type="ORF">FDP41_011793</name>
</gene>
<dbReference type="Proteomes" id="UP000444721">
    <property type="component" value="Unassembled WGS sequence"/>
</dbReference>
<evidence type="ECO:0000256" key="1">
    <source>
        <dbReference type="SAM" id="Coils"/>
    </source>
</evidence>
<keyword evidence="3" id="KW-1185">Reference proteome</keyword>
<comment type="caution">
    <text evidence="2">The sequence shown here is derived from an EMBL/GenBank/DDBJ whole genome shotgun (WGS) entry which is preliminary data.</text>
</comment>
<evidence type="ECO:0000313" key="2">
    <source>
        <dbReference type="EMBL" id="KAF0981932.1"/>
    </source>
</evidence>
<proteinExistence type="predicted"/>
<organism evidence="2 3">
    <name type="scientific">Naegleria fowleri</name>
    <name type="common">Brain eating amoeba</name>
    <dbReference type="NCBI Taxonomy" id="5763"/>
    <lineage>
        <taxon>Eukaryota</taxon>
        <taxon>Discoba</taxon>
        <taxon>Heterolobosea</taxon>
        <taxon>Tetramitia</taxon>
        <taxon>Eutetramitia</taxon>
        <taxon>Vahlkampfiidae</taxon>
        <taxon>Naegleria</taxon>
    </lineage>
</organism>
<dbReference type="VEuPathDB" id="AmoebaDB:FDP41_011793"/>
<evidence type="ECO:0000313" key="3">
    <source>
        <dbReference type="Proteomes" id="UP000444721"/>
    </source>
</evidence>
<dbReference type="OrthoDB" id="10255684at2759"/>
<dbReference type="EMBL" id="VFQX01000012">
    <property type="protein sequence ID" value="KAF0981932.1"/>
    <property type="molecule type" value="Genomic_DNA"/>
</dbReference>
<dbReference type="OMA" id="GTAEHFM"/>
<dbReference type="RefSeq" id="XP_044566645.1">
    <property type="nucleotide sequence ID" value="XM_044702241.1"/>
</dbReference>